<evidence type="ECO:0000256" key="1">
    <source>
        <dbReference type="SAM" id="Phobius"/>
    </source>
</evidence>
<organism evidence="2">
    <name type="scientific">Trichuris suis</name>
    <name type="common">pig whipworm</name>
    <dbReference type="NCBI Taxonomy" id="68888"/>
    <lineage>
        <taxon>Eukaryota</taxon>
        <taxon>Metazoa</taxon>
        <taxon>Ecdysozoa</taxon>
        <taxon>Nematoda</taxon>
        <taxon>Enoplea</taxon>
        <taxon>Dorylaimia</taxon>
        <taxon>Trichinellida</taxon>
        <taxon>Trichuridae</taxon>
        <taxon>Trichuris</taxon>
    </lineage>
</organism>
<feature type="transmembrane region" description="Helical" evidence="1">
    <location>
        <begin position="112"/>
        <end position="145"/>
    </location>
</feature>
<dbReference type="EMBL" id="KL367476">
    <property type="protein sequence ID" value="KFD72791.1"/>
    <property type="molecule type" value="Genomic_DNA"/>
</dbReference>
<evidence type="ECO:0000313" key="2">
    <source>
        <dbReference type="EMBL" id="KFD72791.1"/>
    </source>
</evidence>
<dbReference type="Proteomes" id="UP000030758">
    <property type="component" value="Unassembled WGS sequence"/>
</dbReference>
<reference evidence="2" key="1">
    <citation type="journal article" date="2014" name="Nat. Genet.">
        <title>Genome and transcriptome of the porcine whipworm Trichuris suis.</title>
        <authorList>
            <person name="Jex A.R."/>
            <person name="Nejsum P."/>
            <person name="Schwarz E.M."/>
            <person name="Hu L."/>
            <person name="Young N.D."/>
            <person name="Hall R.S."/>
            <person name="Korhonen P.K."/>
            <person name="Liao S."/>
            <person name="Thamsborg S."/>
            <person name="Xia J."/>
            <person name="Xu P."/>
            <person name="Wang S."/>
            <person name="Scheerlinck J.P."/>
            <person name="Hofmann A."/>
            <person name="Sternberg P.W."/>
            <person name="Wang J."/>
            <person name="Gasser R.B."/>
        </authorList>
    </citation>
    <scope>NUCLEOTIDE SEQUENCE [LARGE SCALE GENOMIC DNA]</scope>
    <source>
        <strain evidence="2">DCEP-RM93F</strain>
    </source>
</reference>
<keyword evidence="1" id="KW-1133">Transmembrane helix</keyword>
<feature type="transmembrane region" description="Helical" evidence="1">
    <location>
        <begin position="80"/>
        <end position="100"/>
    </location>
</feature>
<keyword evidence="1" id="KW-0472">Membrane</keyword>
<dbReference type="AlphaFoldDB" id="A0A085NTJ5"/>
<sequence>MVRYGMPMVNYDITNHRQKELSFEDIWAQLSPSKRKGKKLSTLVPYFLLLCFCFFLVFCSFLFVIFILRSSCLSSFISTPGYFFVILFSVCDLHSLIFMLESLLISTAPYFFFYSFFLFAIFILRSSCLFLFISTGAYFFCYSFVA</sequence>
<protein>
    <submittedName>
        <fullName evidence="2">Uncharacterized protein</fullName>
    </submittedName>
</protein>
<keyword evidence="1" id="KW-0812">Transmembrane</keyword>
<feature type="transmembrane region" description="Helical" evidence="1">
    <location>
        <begin position="43"/>
        <end position="68"/>
    </location>
</feature>
<accession>A0A085NTJ5</accession>
<gene>
    <name evidence="2" type="ORF">M514_15195</name>
</gene>
<proteinExistence type="predicted"/>
<name>A0A085NTJ5_9BILA</name>